<dbReference type="AlphaFoldDB" id="G8RX48"/>
<dbReference type="EMBL" id="CP003169">
    <property type="protein sequence ID" value="AEV71905.1"/>
    <property type="molecule type" value="Genomic_DNA"/>
</dbReference>
<dbReference type="Proteomes" id="UP000005442">
    <property type="component" value="Chromosome"/>
</dbReference>
<feature type="transmembrane region" description="Helical" evidence="5">
    <location>
        <begin position="132"/>
        <end position="154"/>
    </location>
</feature>
<dbReference type="KEGG" id="mrh:MycrhN_1284"/>
<evidence type="ECO:0000256" key="5">
    <source>
        <dbReference type="SAM" id="Phobius"/>
    </source>
</evidence>
<evidence type="ECO:0000256" key="2">
    <source>
        <dbReference type="ARBA" id="ARBA00022692"/>
    </source>
</evidence>
<feature type="transmembrane region" description="Helical" evidence="5">
    <location>
        <begin position="12"/>
        <end position="36"/>
    </location>
</feature>
<dbReference type="OrthoDB" id="4696754at2"/>
<evidence type="ECO:0000259" key="6">
    <source>
        <dbReference type="Pfam" id="PF04932"/>
    </source>
</evidence>
<feature type="transmembrane region" description="Helical" evidence="5">
    <location>
        <begin position="232"/>
        <end position="251"/>
    </location>
</feature>
<dbReference type="STRING" id="710685.MycrhN_1284"/>
<feature type="transmembrane region" description="Helical" evidence="5">
    <location>
        <begin position="367"/>
        <end position="388"/>
    </location>
</feature>
<gene>
    <name evidence="7" type="ordered locus">MycrhN_1284</name>
</gene>
<protein>
    <recommendedName>
        <fullName evidence="6">O-antigen ligase-related domain-containing protein</fullName>
    </recommendedName>
</protein>
<organism evidence="7 8">
    <name type="scientific">Mycolicibacterium rhodesiae (strain NBB3)</name>
    <name type="common">Mycobacterium rhodesiae</name>
    <dbReference type="NCBI Taxonomy" id="710685"/>
    <lineage>
        <taxon>Bacteria</taxon>
        <taxon>Bacillati</taxon>
        <taxon>Actinomycetota</taxon>
        <taxon>Actinomycetes</taxon>
        <taxon>Mycobacteriales</taxon>
        <taxon>Mycobacteriaceae</taxon>
        <taxon>Mycolicibacterium</taxon>
    </lineage>
</organism>
<keyword evidence="4 5" id="KW-0472">Membrane</keyword>
<comment type="subcellular location">
    <subcellularLocation>
        <location evidence="1">Membrane</location>
        <topology evidence="1">Multi-pass membrane protein</topology>
    </subcellularLocation>
</comment>
<feature type="transmembrane region" description="Helical" evidence="5">
    <location>
        <begin position="56"/>
        <end position="75"/>
    </location>
</feature>
<keyword evidence="3 5" id="KW-1133">Transmembrane helix</keyword>
<feature type="domain" description="O-antigen ligase-related" evidence="6">
    <location>
        <begin position="217"/>
        <end position="346"/>
    </location>
</feature>
<sequence length="422" mass="45479">MQQRGRLFITTDTAAVLLVVVMWVRAVGSLIALSLTADKKFVPVGQEPIWTPAASLTSRGLYVLVIGICLGIILFRMNELTRPGLWRVVAVLAPWFCILLRDLYSGSPTPDSVLYVMVVLALAALRPDPRRILVTLGSLVLLTAVIALALGLLLPGAGVLHDSKGSAFQRSDKTVFPSLGLLQGMFTSENNLGTYISIGSAAVATLRPWWLRLSGLGIIVFAVLWSSSRSSMFALACMLVVGIVVWAIGEFGRRPAAAVARVAAFAAILTMCALPLMGWGDDAFTDRGFIWDRALAEWSSRAYLFGLGHDWFQHVAESDTSPLSVGAYQGHNQFVQFLVTGGVVFALFAVGSLLAQTYVITAPESRYLTIAAMLVTGICISGLLEVPLGFVDRSVFWTVTVVPLTVLFFARSGDTHREGGAR</sequence>
<reference evidence="7 8" key="1">
    <citation type="submission" date="2011-12" db="EMBL/GenBank/DDBJ databases">
        <title>Complete sequence of Mycobacterium rhodesiae NBB3.</title>
        <authorList>
            <consortium name="US DOE Joint Genome Institute"/>
            <person name="Lucas S."/>
            <person name="Han J."/>
            <person name="Lapidus A."/>
            <person name="Cheng J.-F."/>
            <person name="Goodwin L."/>
            <person name="Pitluck S."/>
            <person name="Peters L."/>
            <person name="Mikhailova N."/>
            <person name="Gu W."/>
            <person name="Detter J.C."/>
            <person name="Han C."/>
            <person name="Tapia R."/>
            <person name="Land M."/>
            <person name="Hauser L."/>
            <person name="Kyrpides N."/>
            <person name="Ivanova N."/>
            <person name="Pagani I."/>
            <person name="Mattes T."/>
            <person name="Holmes A."/>
            <person name="Rutledge P."/>
            <person name="Paulsen I."/>
            <person name="Coleman N."/>
            <person name="Woyke T."/>
        </authorList>
    </citation>
    <scope>NUCLEOTIDE SEQUENCE [LARGE SCALE GENOMIC DNA]</scope>
    <source>
        <strain evidence="7 8">NBB3</strain>
    </source>
</reference>
<keyword evidence="2 5" id="KW-0812">Transmembrane</keyword>
<dbReference type="RefSeq" id="WP_014209720.1">
    <property type="nucleotide sequence ID" value="NC_016604.1"/>
</dbReference>
<name>G8RX48_MYCRN</name>
<accession>G8RX48</accession>
<dbReference type="HOGENOM" id="CLU_694126_0_0_11"/>
<feature type="transmembrane region" description="Helical" evidence="5">
    <location>
        <begin position="209"/>
        <end position="226"/>
    </location>
</feature>
<proteinExistence type="predicted"/>
<feature type="transmembrane region" description="Helical" evidence="5">
    <location>
        <begin position="84"/>
        <end position="101"/>
    </location>
</feature>
<evidence type="ECO:0000313" key="8">
    <source>
        <dbReference type="Proteomes" id="UP000005442"/>
    </source>
</evidence>
<feature type="transmembrane region" description="Helical" evidence="5">
    <location>
        <begin position="174"/>
        <end position="197"/>
    </location>
</feature>
<dbReference type="PATRIC" id="fig|710685.3.peg.1292"/>
<dbReference type="GO" id="GO:0016020">
    <property type="term" value="C:membrane"/>
    <property type="evidence" value="ECO:0007669"/>
    <property type="project" value="UniProtKB-SubCell"/>
</dbReference>
<feature type="transmembrane region" description="Helical" evidence="5">
    <location>
        <begin position="334"/>
        <end position="355"/>
    </location>
</feature>
<dbReference type="Pfam" id="PF04932">
    <property type="entry name" value="Wzy_C"/>
    <property type="match status" value="1"/>
</dbReference>
<dbReference type="InterPro" id="IPR007016">
    <property type="entry name" value="O-antigen_ligase-rel_domated"/>
</dbReference>
<feature type="transmembrane region" description="Helical" evidence="5">
    <location>
        <begin position="258"/>
        <end position="279"/>
    </location>
</feature>
<feature type="transmembrane region" description="Helical" evidence="5">
    <location>
        <begin position="394"/>
        <end position="410"/>
    </location>
</feature>
<keyword evidence="8" id="KW-1185">Reference proteome</keyword>
<evidence type="ECO:0000256" key="4">
    <source>
        <dbReference type="ARBA" id="ARBA00023136"/>
    </source>
</evidence>
<evidence type="ECO:0000256" key="3">
    <source>
        <dbReference type="ARBA" id="ARBA00022989"/>
    </source>
</evidence>
<feature type="transmembrane region" description="Helical" evidence="5">
    <location>
        <begin position="107"/>
        <end position="125"/>
    </location>
</feature>
<evidence type="ECO:0000256" key="1">
    <source>
        <dbReference type="ARBA" id="ARBA00004141"/>
    </source>
</evidence>
<dbReference type="eggNOG" id="ENOG5030JWY">
    <property type="taxonomic scope" value="Bacteria"/>
</dbReference>
<evidence type="ECO:0000313" key="7">
    <source>
        <dbReference type="EMBL" id="AEV71905.1"/>
    </source>
</evidence>